<sequence length="75" mass="9106">MYITLEQLSTYLGLTESYIKEQLLLGNIKGVYDGNRWLFNKEQFVQHKDRLEQKRKQLLKEQLELEEDWDAKDED</sequence>
<protein>
    <recommendedName>
        <fullName evidence="4">DNA-binding protein</fullName>
    </recommendedName>
</protein>
<organism evidence="2 3">
    <name type="scientific">Shouchella miscanthi</name>
    <dbReference type="NCBI Taxonomy" id="2598861"/>
    <lineage>
        <taxon>Bacteria</taxon>
        <taxon>Bacillati</taxon>
        <taxon>Bacillota</taxon>
        <taxon>Bacilli</taxon>
        <taxon>Bacillales</taxon>
        <taxon>Bacillaceae</taxon>
        <taxon>Shouchella</taxon>
    </lineage>
</organism>
<dbReference type="RefSeq" id="WP_035397070.1">
    <property type="nucleotide sequence ID" value="NZ_CP042163.1"/>
</dbReference>
<evidence type="ECO:0000313" key="2">
    <source>
        <dbReference type="EMBL" id="MED4127583.1"/>
    </source>
</evidence>
<comment type="caution">
    <text evidence="2">The sequence shown here is derived from an EMBL/GenBank/DDBJ whole genome shotgun (WGS) entry which is preliminary data.</text>
</comment>
<proteinExistence type="predicted"/>
<gene>
    <name evidence="2" type="ORF">P5F74_05500</name>
</gene>
<keyword evidence="3" id="KW-1185">Reference proteome</keyword>
<evidence type="ECO:0000256" key="1">
    <source>
        <dbReference type="SAM" id="Coils"/>
    </source>
</evidence>
<name>A0ABU6NJI4_9BACI</name>
<feature type="coiled-coil region" evidence="1">
    <location>
        <begin position="41"/>
        <end position="68"/>
    </location>
</feature>
<evidence type="ECO:0008006" key="4">
    <source>
        <dbReference type="Google" id="ProtNLM"/>
    </source>
</evidence>
<dbReference type="Proteomes" id="UP001341820">
    <property type="component" value="Unassembled WGS sequence"/>
</dbReference>
<accession>A0ABU6NJI4</accession>
<dbReference type="EMBL" id="JAROAS010000006">
    <property type="protein sequence ID" value="MED4127583.1"/>
    <property type="molecule type" value="Genomic_DNA"/>
</dbReference>
<keyword evidence="1" id="KW-0175">Coiled coil</keyword>
<reference evidence="2 3" key="1">
    <citation type="submission" date="2023-03" db="EMBL/GenBank/DDBJ databases">
        <title>Bacillus Genome Sequencing.</title>
        <authorList>
            <person name="Dunlap C."/>
        </authorList>
    </citation>
    <scope>NUCLEOTIDE SEQUENCE [LARGE SCALE GENOMIC DNA]</scope>
    <source>
        <strain evidence="2 3">B-4107</strain>
    </source>
</reference>
<evidence type="ECO:0000313" key="3">
    <source>
        <dbReference type="Proteomes" id="UP001341820"/>
    </source>
</evidence>